<dbReference type="InterPro" id="IPR007354">
    <property type="entry name" value="CruF-like"/>
</dbReference>
<accession>A0A2V3WBE9</accession>
<feature type="transmembrane region" description="Helical" evidence="1">
    <location>
        <begin position="59"/>
        <end position="78"/>
    </location>
</feature>
<dbReference type="RefSeq" id="WP_170114344.1">
    <property type="nucleotide sequence ID" value="NZ_QJJR01000004.1"/>
</dbReference>
<keyword evidence="1" id="KW-0812">Transmembrane</keyword>
<feature type="transmembrane region" description="Helical" evidence="1">
    <location>
        <begin position="98"/>
        <end position="119"/>
    </location>
</feature>
<reference evidence="2 3" key="1">
    <citation type="submission" date="2018-05" db="EMBL/GenBank/DDBJ databases">
        <title>Genomic Encyclopedia of Type Strains, Phase IV (KMG-IV): sequencing the most valuable type-strain genomes for metagenomic binning, comparative biology and taxonomic classification.</title>
        <authorList>
            <person name="Goeker M."/>
        </authorList>
    </citation>
    <scope>NUCLEOTIDE SEQUENCE [LARGE SCALE GENOMIC DNA]</scope>
    <source>
        <strain evidence="2 3">DSM 22440</strain>
    </source>
</reference>
<dbReference type="Pfam" id="PF04240">
    <property type="entry name" value="Caroten_synth"/>
    <property type="match status" value="1"/>
</dbReference>
<feature type="transmembrane region" description="Helical" evidence="1">
    <location>
        <begin position="219"/>
        <end position="239"/>
    </location>
</feature>
<evidence type="ECO:0000256" key="1">
    <source>
        <dbReference type="SAM" id="Phobius"/>
    </source>
</evidence>
<evidence type="ECO:0000313" key="3">
    <source>
        <dbReference type="Proteomes" id="UP000247922"/>
    </source>
</evidence>
<dbReference type="PANTHER" id="PTHR39419:SF1">
    <property type="entry name" value="SLL0814 PROTEIN"/>
    <property type="match status" value="1"/>
</dbReference>
<keyword evidence="1" id="KW-0472">Membrane</keyword>
<proteinExistence type="predicted"/>
<keyword evidence="3" id="KW-1185">Reference proteome</keyword>
<protein>
    <submittedName>
        <fullName evidence="2">Putative membrane protein</fullName>
    </submittedName>
</protein>
<dbReference type="Proteomes" id="UP000247922">
    <property type="component" value="Unassembled WGS sequence"/>
</dbReference>
<sequence length="241" mass="27899">MKNPIILPLFLIWYTIGFMLQVFFTVPEDLAFSKPIFLILYGLSMIEFLWRYQRRDRRLLIGLGIVALSTFFIEVLSVETGFPFGDYDYYSTLGPRILGVPFTIALAWVGVLLNALLLSSQQNKWLRALETGFWIVIMDLILDPVAVFEHYWVWSQPGSFSYFGIPITNFISWFIVGALLSLLFPLYKRSAQMHRAVIFVFQLMLFLFGMLSVRHGEFIIGAMSLSFIALVEGKFRYAIRK</sequence>
<name>A0A2V3WBE9_9BACI</name>
<evidence type="ECO:0000313" key="2">
    <source>
        <dbReference type="EMBL" id="PXW91783.1"/>
    </source>
</evidence>
<dbReference type="AlphaFoldDB" id="A0A2V3WBE9"/>
<feature type="transmembrane region" description="Helical" evidence="1">
    <location>
        <begin position="7"/>
        <end position="26"/>
    </location>
</feature>
<comment type="caution">
    <text evidence="2">The sequence shown here is derived from an EMBL/GenBank/DDBJ whole genome shotgun (WGS) entry which is preliminary data.</text>
</comment>
<gene>
    <name evidence="2" type="ORF">DES38_104217</name>
</gene>
<feature type="transmembrane region" description="Helical" evidence="1">
    <location>
        <begin position="160"/>
        <end position="184"/>
    </location>
</feature>
<feature type="transmembrane region" description="Helical" evidence="1">
    <location>
        <begin position="131"/>
        <end position="154"/>
    </location>
</feature>
<organism evidence="2 3">
    <name type="scientific">Streptohalobacillus salinus</name>
    <dbReference type="NCBI Taxonomy" id="621096"/>
    <lineage>
        <taxon>Bacteria</taxon>
        <taxon>Bacillati</taxon>
        <taxon>Bacillota</taxon>
        <taxon>Bacilli</taxon>
        <taxon>Bacillales</taxon>
        <taxon>Bacillaceae</taxon>
        <taxon>Streptohalobacillus</taxon>
    </lineage>
</organism>
<dbReference type="PANTHER" id="PTHR39419">
    <property type="entry name" value="SLL0814 PROTEIN"/>
    <property type="match status" value="1"/>
</dbReference>
<keyword evidence="1" id="KW-1133">Transmembrane helix</keyword>
<feature type="transmembrane region" description="Helical" evidence="1">
    <location>
        <begin position="32"/>
        <end position="52"/>
    </location>
</feature>
<dbReference type="EMBL" id="QJJR01000004">
    <property type="protein sequence ID" value="PXW91783.1"/>
    <property type="molecule type" value="Genomic_DNA"/>
</dbReference>
<feature type="transmembrane region" description="Helical" evidence="1">
    <location>
        <begin position="196"/>
        <end position="213"/>
    </location>
</feature>